<sequence>MGQHLNRAKAHFGTDTRGMLEGGRYALLHTRSLEFDELRPYVPGDDVRDIDWKASARSGQVLIKRFVSEKHHKILLVADAGRNMSALTPSGETKRDVAAYILGAFGLITLGRADQIGMVYGDTRGCVNIRQRRGETHIENMLHRFYAHTLAQPAVSDIVCQLDYVATHYRHSMLVIVVSDEPDADGRLADAVDRLRARHNVMWAMVSDMSAVDDDRGGYDVGSGRFVLSSAMLGPRVLAAYRRAEQARAHQLNEFLTSRAIPYATIGAGSEIRPRLVELTEVFARAG</sequence>
<evidence type="ECO:0000313" key="3">
    <source>
        <dbReference type="Proteomes" id="UP000094243"/>
    </source>
</evidence>
<dbReference type="RefSeq" id="WP_069405414.1">
    <property type="nucleotide sequence ID" value="NZ_JBHRZJ010000007.1"/>
</dbReference>
<evidence type="ECO:0000259" key="1">
    <source>
        <dbReference type="Pfam" id="PF01882"/>
    </source>
</evidence>
<dbReference type="PANTHER" id="PTHR33608">
    <property type="entry name" value="BLL2464 PROTEIN"/>
    <property type="match status" value="1"/>
</dbReference>
<dbReference type="InterPro" id="IPR002881">
    <property type="entry name" value="DUF58"/>
</dbReference>
<dbReference type="OrthoDB" id="9776116at2"/>
<dbReference type="PANTHER" id="PTHR33608:SF6">
    <property type="entry name" value="BLL2464 PROTEIN"/>
    <property type="match status" value="1"/>
</dbReference>
<feature type="domain" description="DUF58" evidence="1">
    <location>
        <begin position="37"/>
        <end position="208"/>
    </location>
</feature>
<organism evidence="2 3">
    <name type="scientific">Mycolicibacterium holsaticum</name>
    <dbReference type="NCBI Taxonomy" id="152142"/>
    <lineage>
        <taxon>Bacteria</taxon>
        <taxon>Bacillati</taxon>
        <taxon>Actinomycetota</taxon>
        <taxon>Actinomycetes</taxon>
        <taxon>Mycobacteriales</taxon>
        <taxon>Mycobacteriaceae</taxon>
        <taxon>Mycolicibacterium</taxon>
    </lineage>
</organism>
<dbReference type="Pfam" id="PF01882">
    <property type="entry name" value="DUF58"/>
    <property type="match status" value="1"/>
</dbReference>
<protein>
    <recommendedName>
        <fullName evidence="1">DUF58 domain-containing protein</fullName>
    </recommendedName>
</protein>
<gene>
    <name evidence="2" type="ORF">BHQ17_11940</name>
</gene>
<name>A0A1E3RV56_9MYCO</name>
<accession>A0A1E3RV56</accession>
<dbReference type="EMBL" id="MIGZ01000059">
    <property type="protein sequence ID" value="ODQ93740.1"/>
    <property type="molecule type" value="Genomic_DNA"/>
</dbReference>
<dbReference type="Proteomes" id="UP000094243">
    <property type="component" value="Unassembled WGS sequence"/>
</dbReference>
<keyword evidence="3" id="KW-1185">Reference proteome</keyword>
<evidence type="ECO:0000313" key="2">
    <source>
        <dbReference type="EMBL" id="ODQ93740.1"/>
    </source>
</evidence>
<reference evidence="3" key="1">
    <citation type="submission" date="2016-09" db="EMBL/GenBank/DDBJ databases">
        <authorList>
            <person name="Greninger A.L."/>
            <person name="Jerome K.R."/>
            <person name="Mcnair B."/>
            <person name="Wallis C."/>
            <person name="Fang F."/>
        </authorList>
    </citation>
    <scope>NUCLEOTIDE SEQUENCE [LARGE SCALE GENOMIC DNA]</scope>
    <source>
        <strain evidence="3">M7</strain>
    </source>
</reference>
<comment type="caution">
    <text evidence="2">The sequence shown here is derived from an EMBL/GenBank/DDBJ whole genome shotgun (WGS) entry which is preliminary data.</text>
</comment>
<proteinExistence type="predicted"/>
<dbReference type="AlphaFoldDB" id="A0A1E3RV56"/>